<sequence>MQGCLRIVRAVLIIHHLTTYLVTQEDSVKVVRSSPAVQCKCHGVSGACSVKTCWKSLPRLERLARLLLLRYRRAREVSRKSAPRRKDELVFWAKSPDYCELDPRTGSMGTVGRSVLPGGCYSLEEQTFLLLPMLPLGSTQVSMNVGYLPGT</sequence>
<feature type="chain" id="PRO_5046093863" description="Protein Wnt" evidence="10">
    <location>
        <begin position="24"/>
        <end position="151"/>
    </location>
</feature>
<dbReference type="PANTHER" id="PTHR12027">
    <property type="entry name" value="WNT RELATED"/>
    <property type="match status" value="1"/>
</dbReference>
<protein>
    <recommendedName>
        <fullName evidence="9">Protein Wnt</fullName>
    </recommendedName>
</protein>
<dbReference type="InterPro" id="IPR018161">
    <property type="entry name" value="Wnt_CS"/>
</dbReference>
<keyword evidence="7" id="KW-1015">Disulfide bond</keyword>
<comment type="similarity">
    <text evidence="2 9">Belongs to the Wnt family.</text>
</comment>
<evidence type="ECO:0000256" key="8">
    <source>
        <dbReference type="ARBA" id="ARBA00023288"/>
    </source>
</evidence>
<dbReference type="EMBL" id="CP092870">
    <property type="protein sequence ID" value="UYV70609.1"/>
    <property type="molecule type" value="Genomic_DNA"/>
</dbReference>
<keyword evidence="8" id="KW-0449">Lipoprotein</keyword>
<dbReference type="Proteomes" id="UP001235939">
    <property type="component" value="Chromosome 08"/>
</dbReference>
<evidence type="ECO:0000256" key="10">
    <source>
        <dbReference type="SAM" id="SignalP"/>
    </source>
</evidence>
<keyword evidence="3 9" id="KW-0217">Developmental protein</keyword>
<name>A0ABY6KPI4_9ARAC</name>
<dbReference type="Pfam" id="PF00110">
    <property type="entry name" value="wnt"/>
    <property type="match status" value="1"/>
</dbReference>
<evidence type="ECO:0000256" key="9">
    <source>
        <dbReference type="RuleBase" id="RU003500"/>
    </source>
</evidence>
<evidence type="ECO:0000256" key="4">
    <source>
        <dbReference type="ARBA" id="ARBA00022525"/>
    </source>
</evidence>
<proteinExistence type="inferred from homology"/>
<evidence type="ECO:0000313" key="12">
    <source>
        <dbReference type="Proteomes" id="UP001235939"/>
    </source>
</evidence>
<dbReference type="SMART" id="SM00097">
    <property type="entry name" value="WNT1"/>
    <property type="match status" value="1"/>
</dbReference>
<evidence type="ECO:0000256" key="3">
    <source>
        <dbReference type="ARBA" id="ARBA00022473"/>
    </source>
</evidence>
<comment type="function">
    <text evidence="9">Ligand for members of the frizzled family of seven transmembrane receptors.</text>
</comment>
<keyword evidence="5" id="KW-0272">Extracellular matrix</keyword>
<organism evidence="11 12">
    <name type="scientific">Cordylochernes scorpioides</name>
    <dbReference type="NCBI Taxonomy" id="51811"/>
    <lineage>
        <taxon>Eukaryota</taxon>
        <taxon>Metazoa</taxon>
        <taxon>Ecdysozoa</taxon>
        <taxon>Arthropoda</taxon>
        <taxon>Chelicerata</taxon>
        <taxon>Arachnida</taxon>
        <taxon>Pseudoscorpiones</taxon>
        <taxon>Cheliferoidea</taxon>
        <taxon>Chernetidae</taxon>
        <taxon>Cordylochernes</taxon>
    </lineage>
</organism>
<reference evidence="11 12" key="1">
    <citation type="submission" date="2022-01" db="EMBL/GenBank/DDBJ databases">
        <title>A chromosomal length assembly of Cordylochernes scorpioides.</title>
        <authorList>
            <person name="Zeh D."/>
            <person name="Zeh J."/>
        </authorList>
    </citation>
    <scope>NUCLEOTIDE SEQUENCE [LARGE SCALE GENOMIC DNA]</scope>
    <source>
        <strain evidence="11">IN4F17</strain>
        <tissue evidence="11">Whole Body</tissue>
    </source>
</reference>
<keyword evidence="12" id="KW-1185">Reference proteome</keyword>
<evidence type="ECO:0000256" key="5">
    <source>
        <dbReference type="ARBA" id="ARBA00022530"/>
    </source>
</evidence>
<evidence type="ECO:0000313" key="11">
    <source>
        <dbReference type="EMBL" id="UYV70609.1"/>
    </source>
</evidence>
<evidence type="ECO:0000256" key="7">
    <source>
        <dbReference type="ARBA" id="ARBA00023157"/>
    </source>
</evidence>
<keyword evidence="10" id="KW-0732">Signal</keyword>
<evidence type="ECO:0000256" key="2">
    <source>
        <dbReference type="ARBA" id="ARBA00005683"/>
    </source>
</evidence>
<keyword evidence="4" id="KW-0964">Secreted</keyword>
<feature type="signal peptide" evidence="10">
    <location>
        <begin position="1"/>
        <end position="23"/>
    </location>
</feature>
<evidence type="ECO:0000256" key="6">
    <source>
        <dbReference type="ARBA" id="ARBA00022687"/>
    </source>
</evidence>
<accession>A0ABY6KPI4</accession>
<keyword evidence="6 9" id="KW-0879">Wnt signaling pathway</keyword>
<dbReference type="PROSITE" id="PS00246">
    <property type="entry name" value="WNT1"/>
    <property type="match status" value="1"/>
</dbReference>
<evidence type="ECO:0000256" key="1">
    <source>
        <dbReference type="ARBA" id="ARBA00004498"/>
    </source>
</evidence>
<comment type="subcellular location">
    <subcellularLocation>
        <location evidence="1 9">Secreted</location>
        <location evidence="1 9">Extracellular space</location>
        <location evidence="1 9">Extracellular matrix</location>
    </subcellularLocation>
</comment>
<dbReference type="InterPro" id="IPR005817">
    <property type="entry name" value="Wnt"/>
</dbReference>
<gene>
    <name evidence="11" type="ORF">LAZ67_8000012</name>
</gene>
<dbReference type="PANTHER" id="PTHR12027:SF102">
    <property type="entry name" value="PROTEIN WNT"/>
    <property type="match status" value="1"/>
</dbReference>